<keyword evidence="4" id="KW-0540">Nuclease</keyword>
<dbReference type="Pfam" id="PF00098">
    <property type="entry name" value="zf-CCHC"/>
    <property type="match status" value="1"/>
</dbReference>
<dbReference type="EC" id="2.7.7.49" evidence="1"/>
<keyword evidence="8" id="KW-0863">Zinc-finger</keyword>
<dbReference type="GO" id="GO:0019899">
    <property type="term" value="F:enzyme binding"/>
    <property type="evidence" value="ECO:0007669"/>
    <property type="project" value="UniProtKB-ARBA"/>
</dbReference>
<dbReference type="Proteomes" id="UP000054776">
    <property type="component" value="Unassembled WGS sequence"/>
</dbReference>
<dbReference type="CDD" id="cd09274">
    <property type="entry name" value="RNase_HI_RT_Ty3"/>
    <property type="match status" value="1"/>
</dbReference>
<evidence type="ECO:0000256" key="7">
    <source>
        <dbReference type="ARBA" id="ARBA00022918"/>
    </source>
</evidence>
<dbReference type="FunFam" id="3.30.420.10:FF:000032">
    <property type="entry name" value="Retrovirus-related Pol polyprotein from transposon 297-like Protein"/>
    <property type="match status" value="1"/>
</dbReference>
<dbReference type="GO" id="GO:0003964">
    <property type="term" value="F:RNA-directed DNA polymerase activity"/>
    <property type="evidence" value="ECO:0007669"/>
    <property type="project" value="UniProtKB-KW"/>
</dbReference>
<dbReference type="Pfam" id="PF22938">
    <property type="entry name" value="Integrase_p58_C"/>
    <property type="match status" value="1"/>
</dbReference>
<evidence type="ECO:0000313" key="13">
    <source>
        <dbReference type="EMBL" id="KRY29177.1"/>
    </source>
</evidence>
<dbReference type="EMBL" id="JYDH01000178">
    <property type="protein sequence ID" value="KRY29177.1"/>
    <property type="molecule type" value="Genomic_DNA"/>
</dbReference>
<dbReference type="Pfam" id="PF00665">
    <property type="entry name" value="rve"/>
    <property type="match status" value="1"/>
</dbReference>
<evidence type="ECO:0000259" key="11">
    <source>
        <dbReference type="PROSITE" id="PS50878"/>
    </source>
</evidence>
<dbReference type="GO" id="GO:0016787">
    <property type="term" value="F:hydrolase activity"/>
    <property type="evidence" value="ECO:0007669"/>
    <property type="project" value="UniProtKB-KW"/>
</dbReference>
<keyword evidence="8" id="KW-0479">Metal-binding</keyword>
<dbReference type="Pfam" id="PF00078">
    <property type="entry name" value="RVT_1"/>
    <property type="match status" value="1"/>
</dbReference>
<keyword evidence="6" id="KW-0378">Hydrolase</keyword>
<evidence type="ECO:0000256" key="3">
    <source>
        <dbReference type="ARBA" id="ARBA00022695"/>
    </source>
</evidence>
<dbReference type="InterPro" id="IPR000477">
    <property type="entry name" value="RT_dom"/>
</dbReference>
<keyword evidence="7" id="KW-0695">RNA-directed DNA polymerase</keyword>
<dbReference type="InterPro" id="IPR036397">
    <property type="entry name" value="RNaseH_sf"/>
</dbReference>
<keyword evidence="14" id="KW-1185">Reference proteome</keyword>
<evidence type="ECO:0000256" key="9">
    <source>
        <dbReference type="SAM" id="MobiDB-lite"/>
    </source>
</evidence>
<dbReference type="Gene3D" id="3.30.70.270">
    <property type="match status" value="2"/>
</dbReference>
<dbReference type="Gene3D" id="3.30.420.10">
    <property type="entry name" value="Ribonuclease H-like superfamily/Ribonuclease H"/>
    <property type="match status" value="1"/>
</dbReference>
<dbReference type="GO" id="GO:0042575">
    <property type="term" value="C:DNA polymerase complex"/>
    <property type="evidence" value="ECO:0007669"/>
    <property type="project" value="UniProtKB-ARBA"/>
</dbReference>
<dbReference type="Gene3D" id="1.10.340.70">
    <property type="match status" value="1"/>
</dbReference>
<evidence type="ECO:0000256" key="6">
    <source>
        <dbReference type="ARBA" id="ARBA00022801"/>
    </source>
</evidence>
<organism evidence="13 14">
    <name type="scientific">Trichinella spiralis</name>
    <name type="common">Trichina worm</name>
    <dbReference type="NCBI Taxonomy" id="6334"/>
    <lineage>
        <taxon>Eukaryota</taxon>
        <taxon>Metazoa</taxon>
        <taxon>Ecdysozoa</taxon>
        <taxon>Nematoda</taxon>
        <taxon>Enoplea</taxon>
        <taxon>Dorylaimia</taxon>
        <taxon>Trichinellida</taxon>
        <taxon>Trichinellidae</taxon>
        <taxon>Trichinella</taxon>
    </lineage>
</organism>
<feature type="region of interest" description="Disordered" evidence="9">
    <location>
        <begin position="222"/>
        <end position="244"/>
    </location>
</feature>
<dbReference type="STRING" id="6334.A0A0V1AX06"/>
<dbReference type="InterPro" id="IPR054465">
    <property type="entry name" value="Integrase_p58-like_C"/>
</dbReference>
<dbReference type="InterPro" id="IPR043128">
    <property type="entry name" value="Rev_trsase/Diguanyl_cyclase"/>
</dbReference>
<dbReference type="FunFam" id="1.10.340.70:FF:000001">
    <property type="entry name" value="Retrovirus-related Pol polyprotein from transposon gypsy-like Protein"/>
    <property type="match status" value="1"/>
</dbReference>
<dbReference type="PANTHER" id="PTHR37984:SF5">
    <property type="entry name" value="PROTEIN NYNRIN-LIKE"/>
    <property type="match status" value="1"/>
</dbReference>
<feature type="region of interest" description="Disordered" evidence="9">
    <location>
        <begin position="1"/>
        <end position="20"/>
    </location>
</feature>
<dbReference type="SUPFAM" id="SSF57756">
    <property type="entry name" value="Retrovirus zinc finger-like domains"/>
    <property type="match status" value="1"/>
</dbReference>
<feature type="domain" description="Reverse transcriptase" evidence="11">
    <location>
        <begin position="449"/>
        <end position="628"/>
    </location>
</feature>
<dbReference type="InterPro" id="IPR043502">
    <property type="entry name" value="DNA/RNA_pol_sf"/>
</dbReference>
<feature type="compositionally biased region" description="Basic and acidic residues" evidence="9">
    <location>
        <begin position="11"/>
        <end position="20"/>
    </location>
</feature>
<keyword evidence="5" id="KW-0255">Endonuclease</keyword>
<feature type="domain" description="CCHC-type" evidence="10">
    <location>
        <begin position="246"/>
        <end position="260"/>
    </location>
</feature>
<dbReference type="GO" id="GO:0003676">
    <property type="term" value="F:nucleic acid binding"/>
    <property type="evidence" value="ECO:0007669"/>
    <property type="project" value="InterPro"/>
</dbReference>
<dbReference type="InterPro" id="IPR001584">
    <property type="entry name" value="Integrase_cat-core"/>
</dbReference>
<dbReference type="InterPro" id="IPR041373">
    <property type="entry name" value="RT_RNaseH"/>
</dbReference>
<dbReference type="PROSITE" id="PS50878">
    <property type="entry name" value="RT_POL"/>
    <property type="match status" value="1"/>
</dbReference>
<dbReference type="Gene3D" id="3.10.10.10">
    <property type="entry name" value="HIV Type 1 Reverse Transcriptase, subunit A, domain 1"/>
    <property type="match status" value="1"/>
</dbReference>
<protein>
    <recommendedName>
        <fullName evidence="1">RNA-directed DNA polymerase</fullName>
        <ecNumber evidence="1">2.7.7.49</ecNumber>
    </recommendedName>
</protein>
<name>A0A0V1AX06_TRISP</name>
<dbReference type="SUPFAM" id="SSF56672">
    <property type="entry name" value="DNA/RNA polymerases"/>
    <property type="match status" value="1"/>
</dbReference>
<dbReference type="InterPro" id="IPR041588">
    <property type="entry name" value="Integrase_H2C2"/>
</dbReference>
<feature type="domain" description="Integrase catalytic" evidence="12">
    <location>
        <begin position="970"/>
        <end position="1129"/>
    </location>
</feature>
<gene>
    <name evidence="13" type="primary">TY3B-I</name>
    <name evidence="13" type="ORF">T01_9605</name>
</gene>
<evidence type="ECO:0000256" key="8">
    <source>
        <dbReference type="PROSITE-ProRule" id="PRU00047"/>
    </source>
</evidence>
<dbReference type="CDD" id="cd01647">
    <property type="entry name" value="RT_LTR"/>
    <property type="match status" value="1"/>
</dbReference>
<dbReference type="Pfam" id="PF17921">
    <property type="entry name" value="Integrase_H2C2"/>
    <property type="match status" value="1"/>
</dbReference>
<dbReference type="SMART" id="SM00343">
    <property type="entry name" value="ZnF_C2HC"/>
    <property type="match status" value="1"/>
</dbReference>
<feature type="region of interest" description="Disordered" evidence="9">
    <location>
        <begin position="1473"/>
        <end position="1496"/>
    </location>
</feature>
<dbReference type="GO" id="GO:0015074">
    <property type="term" value="P:DNA integration"/>
    <property type="evidence" value="ECO:0007669"/>
    <property type="project" value="InterPro"/>
</dbReference>
<dbReference type="PROSITE" id="PS50158">
    <property type="entry name" value="ZF_CCHC"/>
    <property type="match status" value="1"/>
</dbReference>
<dbReference type="InterPro" id="IPR001878">
    <property type="entry name" value="Znf_CCHC"/>
</dbReference>
<keyword evidence="2" id="KW-0808">Transferase</keyword>
<reference evidence="13 14" key="1">
    <citation type="submission" date="2015-01" db="EMBL/GenBank/DDBJ databases">
        <title>Evolution of Trichinella species and genotypes.</title>
        <authorList>
            <person name="Korhonen P.K."/>
            <person name="Edoardo P."/>
            <person name="Giuseppe L.R."/>
            <person name="Gasser R.B."/>
        </authorList>
    </citation>
    <scope>NUCLEOTIDE SEQUENCE [LARGE SCALE GENOMIC DNA]</scope>
    <source>
        <strain evidence="13">ISS3</strain>
    </source>
</reference>
<evidence type="ECO:0000313" key="14">
    <source>
        <dbReference type="Proteomes" id="UP000054776"/>
    </source>
</evidence>
<dbReference type="InterPro" id="IPR012337">
    <property type="entry name" value="RNaseH-like_sf"/>
</dbReference>
<feature type="compositionally biased region" description="Basic residues" evidence="9">
    <location>
        <begin position="231"/>
        <end position="240"/>
    </location>
</feature>
<dbReference type="InterPro" id="IPR050951">
    <property type="entry name" value="Retrovirus_Pol_polyprotein"/>
</dbReference>
<evidence type="ECO:0000259" key="12">
    <source>
        <dbReference type="PROSITE" id="PS50994"/>
    </source>
</evidence>
<dbReference type="FunFam" id="3.10.20.370:FF:000001">
    <property type="entry name" value="Retrovirus-related Pol polyprotein from transposon 17.6-like protein"/>
    <property type="match status" value="1"/>
</dbReference>
<dbReference type="InterPro" id="IPR036875">
    <property type="entry name" value="Znf_CCHC_sf"/>
</dbReference>
<keyword evidence="8" id="KW-0862">Zinc</keyword>
<evidence type="ECO:0000256" key="2">
    <source>
        <dbReference type="ARBA" id="ARBA00022679"/>
    </source>
</evidence>
<sequence length="1708" mass="193619">MNRAPDSATNGERDRIDGPEWVKPPEVLTMVSNVENWFEHMELYFRAGRIAPERRAALVQYHSDAEVRSIMRAMYVQETDDYDGLKSALFEAFGVRTGPERFSAEFFRRKQQRGECVRVFAGHLRSLFSKAFPEMSGSADKILLQQFKAGLSADAVKTAVLRSEMDNFAEAVEVAVKEERVVRELTTLKASVSSVKIDAYQEDEPTAGRVTEAAAAAELLTDNTPAATKRPLPRQRRRPERRGDKRCWKCGGLGHISRECQASSRDARASEVSITNRAYLTLEITNACVTEIILGKSMTVQHTVLYVRELSHKILLGWDFMRYHGCTPDPTAGCLRMRQGNIPFRKSHAVALVRVESLQSELMTHQPAQEAIEKMLPSEQGSSGKHRTALAAILREFSDVLSTSDEDLVRTNVVRHANHTGDAKPVRCSPRCIPYHQRAQVEALLDEMLRRDVVEPSSCPWASPIVLVRKKDGSCRFCVDYRQLNNLTWKDAHPLLRIDDTLDALAGAQWFSTLDLASGSWQVEVEQQDREKTTFTTPFGLYQFKVMLFELCNAPATFQRLMETVLRGLVGSDCLVYLDDVIVFGKTAEEHTARLREVFRRLWEVGLKVKPEKCRLMKRRVAYLGHIISEKGIATDPSKTSAVREWRTPTCVSELRQFLGLASYYRKFVDGFANSAFDALKYHLTSAPVLAYPDFHRQFIVDVDASGDGLGAVLSQREEKAERVVAYASRTLTKAERRYCATRREMLGLVWALREFRPYLYGQRFLVRTDHSCLRWLTTFKEPEGQVARWLENLAELDFEVEHRAGRLHGNADALSRTSCTQCGRLVEGSACAVQAAQLRTEDVPQNFKGQLLAAQQADPKIQLLRQWLRRCSWVDEDGLIWRHRRGLTAEEGAKQALVPRALRNEVLQTMHDSRYAGHLGERRTLARVRSRFYWPGMSGDVHTWCRTCTQCARRKGPTKNNRAPMQAMAAGYPLQRVGMDILGPLEKTPSGNRYVLVLTDYFTKWTAAFPLANMEASTVAKVLVEKYIAYFGAPDYLHSDQGRSFEASVVLEMCRLFGIKKTRSSPYHPQGNGQAERFNRTLLDMLSIMVDGNPGQWDDMLPFVMLAYNSSVHESTGVTPAIAMLGRELRLPMDVQIGNPPGREAQGLPDYIRGTRERIDRVHELARDHLKTQQRRQKCLHDRHAKESRFCPNDRVWLAMPRRGKLDRGWEGPYHVVEVIWPQTYRVRHHERKRRTLVETGPFEAGLPGGRHINRLSTLVRDEDRKVDAKTAATWLPAGLHPLTSRSDAQLYRELELPSYLLKTRCQENVSPNTPSRSPVRSLLQRKRTELMRFFLQKMEAKRTEATKQIDGFTTAYEHARRGSSKRFYLGMQLVRPNIECRASGNFSGMQKNIQRCILMSQGAIERLNGVVQEKLAIWMKEKNAKETTGQSPFKVTFGEKPRIGLESYVLPKLLVDAAKAEEETKGFLASQKEANEKESLNRIEKTNEENESVDEKTFLHRDQVFIEAREEAAAGQSRAAAKMKRPLAKLLKPLCIGQNTTLRVPDVDHGPTDPKNFLVVIMAECKGLYTVGCREGKFSSKFAAADLQVISENLLCIDEVPDGKIPLRTAVTKATGGQGYVKCMCLSGWSSGMARQEALLLQHAGESYLVTQVSQRTIQADLSRRPRPFSERCAKTLGPVGVHRSKRRKQTVRFIKIYMGCSRLAE</sequence>
<dbReference type="PROSITE" id="PS50994">
    <property type="entry name" value="INTEGRASE"/>
    <property type="match status" value="1"/>
</dbReference>
<evidence type="ECO:0000256" key="4">
    <source>
        <dbReference type="ARBA" id="ARBA00022722"/>
    </source>
</evidence>
<feature type="compositionally biased region" description="Basic and acidic residues" evidence="9">
    <location>
        <begin position="1475"/>
        <end position="1496"/>
    </location>
</feature>
<dbReference type="OrthoDB" id="154058at2759"/>
<dbReference type="GO" id="GO:0004519">
    <property type="term" value="F:endonuclease activity"/>
    <property type="evidence" value="ECO:0007669"/>
    <property type="project" value="UniProtKB-KW"/>
</dbReference>
<dbReference type="PANTHER" id="PTHR37984">
    <property type="entry name" value="PROTEIN CBG26694"/>
    <property type="match status" value="1"/>
</dbReference>
<evidence type="ECO:0000259" key="10">
    <source>
        <dbReference type="PROSITE" id="PS50158"/>
    </source>
</evidence>
<accession>A0A0V1AX06</accession>
<keyword evidence="3" id="KW-0548">Nucleotidyltransferase</keyword>
<comment type="caution">
    <text evidence="13">The sequence shown here is derived from an EMBL/GenBank/DDBJ whole genome shotgun (WGS) entry which is preliminary data.</text>
</comment>
<evidence type="ECO:0000256" key="1">
    <source>
        <dbReference type="ARBA" id="ARBA00012493"/>
    </source>
</evidence>
<dbReference type="GO" id="GO:0008270">
    <property type="term" value="F:zinc ion binding"/>
    <property type="evidence" value="ECO:0007669"/>
    <property type="project" value="UniProtKB-KW"/>
</dbReference>
<dbReference type="Gene3D" id="4.10.60.10">
    <property type="entry name" value="Zinc finger, CCHC-type"/>
    <property type="match status" value="1"/>
</dbReference>
<proteinExistence type="predicted"/>
<dbReference type="InParanoid" id="A0A0V1AX06"/>
<evidence type="ECO:0000256" key="5">
    <source>
        <dbReference type="ARBA" id="ARBA00022759"/>
    </source>
</evidence>
<dbReference type="SUPFAM" id="SSF53098">
    <property type="entry name" value="Ribonuclease H-like"/>
    <property type="match status" value="1"/>
</dbReference>
<dbReference type="Pfam" id="PF17917">
    <property type="entry name" value="RT_RNaseH"/>
    <property type="match status" value="1"/>
</dbReference>
<dbReference type="Gene3D" id="3.10.20.370">
    <property type="match status" value="1"/>
</dbReference>